<dbReference type="EMBL" id="CM055740">
    <property type="protein sequence ID" value="KAJ8002655.1"/>
    <property type="molecule type" value="Genomic_DNA"/>
</dbReference>
<accession>A0ACC2GGJ3</accession>
<dbReference type="Proteomes" id="UP001157502">
    <property type="component" value="Chromosome 13"/>
</dbReference>
<name>A0ACC2GGJ3_DALPE</name>
<gene>
    <name evidence="1" type="ORF">DPEC_G00161150</name>
</gene>
<keyword evidence="2" id="KW-1185">Reference proteome</keyword>
<protein>
    <submittedName>
        <fullName evidence="1">Uncharacterized protein</fullName>
    </submittedName>
</protein>
<organism evidence="1 2">
    <name type="scientific">Dallia pectoralis</name>
    <name type="common">Alaska blackfish</name>
    <dbReference type="NCBI Taxonomy" id="75939"/>
    <lineage>
        <taxon>Eukaryota</taxon>
        <taxon>Metazoa</taxon>
        <taxon>Chordata</taxon>
        <taxon>Craniata</taxon>
        <taxon>Vertebrata</taxon>
        <taxon>Euteleostomi</taxon>
        <taxon>Actinopterygii</taxon>
        <taxon>Neopterygii</taxon>
        <taxon>Teleostei</taxon>
        <taxon>Protacanthopterygii</taxon>
        <taxon>Esociformes</taxon>
        <taxon>Umbridae</taxon>
        <taxon>Dallia</taxon>
    </lineage>
</organism>
<evidence type="ECO:0000313" key="1">
    <source>
        <dbReference type="EMBL" id="KAJ8002655.1"/>
    </source>
</evidence>
<sequence length="113" mass="12181">MAILALQWSWTPDFTVGCLASPSLASSQPLTSGHGPWSAGQCQKPHMATINAWPATRRPAAYDRIITQNITINSVHRANQHTAWLTVRHSQTSSPAPCPSKDSSVVKSEGSEC</sequence>
<comment type="caution">
    <text evidence="1">The sequence shown here is derived from an EMBL/GenBank/DDBJ whole genome shotgun (WGS) entry which is preliminary data.</text>
</comment>
<proteinExistence type="predicted"/>
<evidence type="ECO:0000313" key="2">
    <source>
        <dbReference type="Proteomes" id="UP001157502"/>
    </source>
</evidence>
<reference evidence="1" key="1">
    <citation type="submission" date="2021-05" db="EMBL/GenBank/DDBJ databases">
        <authorList>
            <person name="Pan Q."/>
            <person name="Jouanno E."/>
            <person name="Zahm M."/>
            <person name="Klopp C."/>
            <person name="Cabau C."/>
            <person name="Louis A."/>
            <person name="Berthelot C."/>
            <person name="Parey E."/>
            <person name="Roest Crollius H."/>
            <person name="Montfort J."/>
            <person name="Robinson-Rechavi M."/>
            <person name="Bouchez O."/>
            <person name="Lampietro C."/>
            <person name="Lopez Roques C."/>
            <person name="Donnadieu C."/>
            <person name="Postlethwait J."/>
            <person name="Bobe J."/>
            <person name="Dillon D."/>
            <person name="Chandos A."/>
            <person name="von Hippel F."/>
            <person name="Guiguen Y."/>
        </authorList>
    </citation>
    <scope>NUCLEOTIDE SEQUENCE</scope>
    <source>
        <strain evidence="1">YG-Jan2019</strain>
    </source>
</reference>